<dbReference type="EMBL" id="GBRH01171502">
    <property type="protein sequence ID" value="JAE26394.1"/>
    <property type="molecule type" value="Transcribed_RNA"/>
</dbReference>
<name>A0A0A9GSG6_ARUDO</name>
<dbReference type="AlphaFoldDB" id="A0A0A9GSG6"/>
<protein>
    <submittedName>
        <fullName evidence="1">Uncharacterized protein</fullName>
    </submittedName>
</protein>
<reference evidence="1" key="2">
    <citation type="journal article" date="2015" name="Data Brief">
        <title>Shoot transcriptome of the giant reed, Arundo donax.</title>
        <authorList>
            <person name="Barrero R.A."/>
            <person name="Guerrero F.D."/>
            <person name="Moolhuijzen P."/>
            <person name="Goolsby J.A."/>
            <person name="Tidwell J."/>
            <person name="Bellgard S.E."/>
            <person name="Bellgard M.I."/>
        </authorList>
    </citation>
    <scope>NUCLEOTIDE SEQUENCE</scope>
    <source>
        <tissue evidence="1">Shoot tissue taken approximately 20 cm above the soil surface</tissue>
    </source>
</reference>
<reference evidence="1" key="1">
    <citation type="submission" date="2014-09" db="EMBL/GenBank/DDBJ databases">
        <authorList>
            <person name="Magalhaes I.L.F."/>
            <person name="Oliveira U."/>
            <person name="Santos F.R."/>
            <person name="Vidigal T.H.D.A."/>
            <person name="Brescovit A.D."/>
            <person name="Santos A.J."/>
        </authorList>
    </citation>
    <scope>NUCLEOTIDE SEQUENCE</scope>
    <source>
        <tissue evidence="1">Shoot tissue taken approximately 20 cm above the soil surface</tissue>
    </source>
</reference>
<sequence>MCSRILIFLLFRVCRKSKEIKMLLIIILFSSKIFGW</sequence>
<proteinExistence type="predicted"/>
<accession>A0A0A9GSG6</accession>
<organism evidence="1">
    <name type="scientific">Arundo donax</name>
    <name type="common">Giant reed</name>
    <name type="synonym">Donax arundinaceus</name>
    <dbReference type="NCBI Taxonomy" id="35708"/>
    <lineage>
        <taxon>Eukaryota</taxon>
        <taxon>Viridiplantae</taxon>
        <taxon>Streptophyta</taxon>
        <taxon>Embryophyta</taxon>
        <taxon>Tracheophyta</taxon>
        <taxon>Spermatophyta</taxon>
        <taxon>Magnoliopsida</taxon>
        <taxon>Liliopsida</taxon>
        <taxon>Poales</taxon>
        <taxon>Poaceae</taxon>
        <taxon>PACMAD clade</taxon>
        <taxon>Arundinoideae</taxon>
        <taxon>Arundineae</taxon>
        <taxon>Arundo</taxon>
    </lineage>
</organism>
<evidence type="ECO:0000313" key="1">
    <source>
        <dbReference type="EMBL" id="JAE26394.1"/>
    </source>
</evidence>